<gene>
    <name evidence="1" type="ORF">OEA41_009692</name>
</gene>
<proteinExistence type="predicted"/>
<accession>A0AAE0DI89</accession>
<dbReference type="AlphaFoldDB" id="A0AAE0DI89"/>
<evidence type="ECO:0000313" key="2">
    <source>
        <dbReference type="Proteomes" id="UP001276659"/>
    </source>
</evidence>
<evidence type="ECO:0000313" key="1">
    <source>
        <dbReference type="EMBL" id="KAK3170305.1"/>
    </source>
</evidence>
<organism evidence="1 2">
    <name type="scientific">Lepraria neglecta</name>
    <dbReference type="NCBI Taxonomy" id="209136"/>
    <lineage>
        <taxon>Eukaryota</taxon>
        <taxon>Fungi</taxon>
        <taxon>Dikarya</taxon>
        <taxon>Ascomycota</taxon>
        <taxon>Pezizomycotina</taxon>
        <taxon>Lecanoromycetes</taxon>
        <taxon>OSLEUM clade</taxon>
        <taxon>Lecanoromycetidae</taxon>
        <taxon>Lecanorales</taxon>
        <taxon>Lecanorineae</taxon>
        <taxon>Stereocaulaceae</taxon>
        <taxon>Lepraria</taxon>
    </lineage>
</organism>
<sequence>MDMRPEILSLSLCRLEKSYLKSVRLVSKAFERAAVPFLVDEVYFSTNEVDIELAQLINSRFNAYVKAIIFSSFYWHEMDWREFKRQISYQAKSKFDLKDKLLPKHLTIGWDDYCRLPEEQQEMLESGTCIAHLCFALHTVPNLRRLVVTGFEPADSFANEIKVILPLLKDIELNSLSGGWQFIDERSLPYHMSPADQRYFNFYGHVEKFFFGDGENPFTERAIAAYNHDGHSDRPA</sequence>
<keyword evidence="2" id="KW-1185">Reference proteome</keyword>
<comment type="caution">
    <text evidence="1">The sequence shown here is derived from an EMBL/GenBank/DDBJ whole genome shotgun (WGS) entry which is preliminary data.</text>
</comment>
<name>A0AAE0DI89_9LECA</name>
<reference evidence="1" key="1">
    <citation type="submission" date="2022-11" db="EMBL/GenBank/DDBJ databases">
        <title>Chromosomal genome sequence assembly and mating type (MAT) locus characterization of the leprose asexual lichenized fungus Lepraria neglecta (Nyl.) Erichsen.</title>
        <authorList>
            <person name="Allen J.L."/>
            <person name="Pfeffer B."/>
        </authorList>
    </citation>
    <scope>NUCLEOTIDE SEQUENCE</scope>
    <source>
        <strain evidence="1">Allen 5258</strain>
    </source>
</reference>
<protein>
    <submittedName>
        <fullName evidence="1">Uncharacterized protein</fullName>
    </submittedName>
</protein>
<dbReference type="EMBL" id="JASNWA010000009">
    <property type="protein sequence ID" value="KAK3170305.1"/>
    <property type="molecule type" value="Genomic_DNA"/>
</dbReference>
<dbReference type="Proteomes" id="UP001276659">
    <property type="component" value="Unassembled WGS sequence"/>
</dbReference>